<proteinExistence type="predicted"/>
<keyword evidence="2" id="KW-1185">Reference proteome</keyword>
<reference evidence="1 2" key="1">
    <citation type="submission" date="2021-01" db="EMBL/GenBank/DDBJ databases">
        <title>Sequencing the genomes of 1000 actinobacteria strains.</title>
        <authorList>
            <person name="Klenk H.-P."/>
        </authorList>
    </citation>
    <scope>NUCLEOTIDE SEQUENCE [LARGE SCALE GENOMIC DNA]</scope>
    <source>
        <strain evidence="1 2">DSM 44581</strain>
    </source>
</reference>
<dbReference type="Proteomes" id="UP001195724">
    <property type="component" value="Unassembled WGS sequence"/>
</dbReference>
<evidence type="ECO:0000313" key="1">
    <source>
        <dbReference type="EMBL" id="MBM7813565.1"/>
    </source>
</evidence>
<name>A0ABS2SCN2_9PSEU</name>
<comment type="caution">
    <text evidence="1">The sequence shown here is derived from an EMBL/GenBank/DDBJ whole genome shotgun (WGS) entry which is preliminary data.</text>
</comment>
<dbReference type="RefSeq" id="WP_275584737.1">
    <property type="nucleotide sequence ID" value="NZ_JAFBCL010000001.1"/>
</dbReference>
<organism evidence="1 2">
    <name type="scientific">Saccharothrix algeriensis</name>
    <dbReference type="NCBI Taxonomy" id="173560"/>
    <lineage>
        <taxon>Bacteria</taxon>
        <taxon>Bacillati</taxon>
        <taxon>Actinomycetota</taxon>
        <taxon>Actinomycetes</taxon>
        <taxon>Pseudonocardiales</taxon>
        <taxon>Pseudonocardiaceae</taxon>
        <taxon>Saccharothrix</taxon>
    </lineage>
</organism>
<evidence type="ECO:0000313" key="2">
    <source>
        <dbReference type="Proteomes" id="UP001195724"/>
    </source>
</evidence>
<protein>
    <submittedName>
        <fullName evidence="1">Uncharacterized protein</fullName>
    </submittedName>
</protein>
<gene>
    <name evidence="1" type="ORF">JOE68_004430</name>
</gene>
<dbReference type="EMBL" id="JAFBCL010000001">
    <property type="protein sequence ID" value="MBM7813565.1"/>
    <property type="molecule type" value="Genomic_DNA"/>
</dbReference>
<accession>A0ABS2SCN2</accession>
<sequence>MPEDLTAWLDDLVDTLDPPPPRLVEQVHVLLLLAGAFPAA</sequence>